<feature type="transmembrane region" description="Helical" evidence="1">
    <location>
        <begin position="169"/>
        <end position="187"/>
    </location>
</feature>
<keyword evidence="1" id="KW-0812">Transmembrane</keyword>
<dbReference type="Proteomes" id="UP000633814">
    <property type="component" value="Unassembled WGS sequence"/>
</dbReference>
<protein>
    <submittedName>
        <fullName evidence="3">PEP-CTERM sorting domain-containing protein</fullName>
    </submittedName>
</protein>
<evidence type="ECO:0000256" key="1">
    <source>
        <dbReference type="SAM" id="Phobius"/>
    </source>
</evidence>
<keyword evidence="4" id="KW-1185">Reference proteome</keyword>
<dbReference type="EMBL" id="JAEINI020000011">
    <property type="protein sequence ID" value="MCB5227909.1"/>
    <property type="molecule type" value="Genomic_DNA"/>
</dbReference>
<name>A0ABS8C6D9_9ALTE</name>
<sequence length="195" mass="20920">MSARKLTLSASNGVQVYSHADTNVSPDHAVDNNNGFDFILLEFPNPVELLSLTNSWFKTDSDVSVGAFNSNPFANTSPTWQQVANSAIQTASYTNTISGSPYIFANKTSIVSSENIVGVSGKFWLIGAYNAAFNGAGCTITCFNDAMKFGSITTKLAALPTSPDNAQDVPLPGTISLFAAGIFGLMYRNRRRTQR</sequence>
<accession>A0ABS8C6D9</accession>
<organism evidence="3 4">
    <name type="scientific">Alishewanella maricola</name>
    <dbReference type="NCBI Taxonomy" id="2795740"/>
    <lineage>
        <taxon>Bacteria</taxon>
        <taxon>Pseudomonadati</taxon>
        <taxon>Pseudomonadota</taxon>
        <taxon>Gammaproteobacteria</taxon>
        <taxon>Alteromonadales</taxon>
        <taxon>Alteromonadaceae</taxon>
        <taxon>Alishewanella</taxon>
    </lineage>
</organism>
<dbReference type="InterPro" id="IPR013424">
    <property type="entry name" value="Ice-binding_C"/>
</dbReference>
<proteinExistence type="predicted"/>
<feature type="domain" description="Ice-binding protein C-terminal" evidence="2">
    <location>
        <begin position="168"/>
        <end position="191"/>
    </location>
</feature>
<keyword evidence="1" id="KW-1133">Transmembrane helix</keyword>
<evidence type="ECO:0000313" key="3">
    <source>
        <dbReference type="EMBL" id="MCB5227909.1"/>
    </source>
</evidence>
<evidence type="ECO:0000259" key="2">
    <source>
        <dbReference type="Pfam" id="PF07589"/>
    </source>
</evidence>
<gene>
    <name evidence="3" type="ORF">JAO78_013910</name>
</gene>
<evidence type="ECO:0000313" key="4">
    <source>
        <dbReference type="Proteomes" id="UP000633814"/>
    </source>
</evidence>
<dbReference type="InterPro" id="IPR049672">
    <property type="entry name" value="Xrt_dep_XDP1"/>
</dbReference>
<dbReference type="NCBIfam" id="NF041927">
    <property type="entry name" value="Xrt_dep_XDP1"/>
    <property type="match status" value="1"/>
</dbReference>
<comment type="caution">
    <text evidence="3">The sequence shown here is derived from an EMBL/GenBank/DDBJ whole genome shotgun (WGS) entry which is preliminary data.</text>
</comment>
<dbReference type="Pfam" id="PF07589">
    <property type="entry name" value="PEP-CTERM"/>
    <property type="match status" value="1"/>
</dbReference>
<keyword evidence="1" id="KW-0472">Membrane</keyword>
<reference evidence="3 4" key="1">
    <citation type="submission" date="2021-10" db="EMBL/GenBank/DDBJ databases">
        <title>Alishewanella koreense sp. nov. isolated from seawater of southwestern coast in South Korea and the proposal for the reclassification of Rheinheimera perlucida and Rheinheimera tuosuensis as Arsukibacterium perlucida and Arsukibacterium tuosuensis.</title>
        <authorList>
            <person name="Kim K.H."/>
            <person name="Ruan W."/>
            <person name="Kim K.R."/>
            <person name="Baek J.H."/>
            <person name="Jeon C.O."/>
        </authorList>
    </citation>
    <scope>NUCLEOTIDE SEQUENCE [LARGE SCALE GENOMIC DNA]</scope>
    <source>
        <strain evidence="3 4">16-MA</strain>
    </source>
</reference>